<feature type="coiled-coil region" evidence="1">
    <location>
        <begin position="277"/>
        <end position="402"/>
    </location>
</feature>
<dbReference type="OrthoDB" id="10255522at2759"/>
<evidence type="ECO:0000313" key="3">
    <source>
        <dbReference type="EMBL" id="CCX08412.1"/>
    </source>
</evidence>
<feature type="compositionally biased region" description="Basic and acidic residues" evidence="2">
    <location>
        <begin position="10"/>
        <end position="26"/>
    </location>
</feature>
<accession>U4L0B7</accession>
<reference evidence="3 4" key="1">
    <citation type="journal article" date="2013" name="PLoS Genet.">
        <title>The genome and development-dependent transcriptomes of Pyronema confluens: a window into fungal evolution.</title>
        <authorList>
            <person name="Traeger S."/>
            <person name="Altegoer F."/>
            <person name="Freitag M."/>
            <person name="Gabaldon T."/>
            <person name="Kempken F."/>
            <person name="Kumar A."/>
            <person name="Marcet-Houben M."/>
            <person name="Poggeler S."/>
            <person name="Stajich J.E."/>
            <person name="Nowrousian M."/>
        </authorList>
    </citation>
    <scope>NUCLEOTIDE SEQUENCE [LARGE SCALE GENOMIC DNA]</scope>
    <source>
        <strain evidence="4">CBS 100304</strain>
        <tissue evidence="3">Vegetative mycelium</tissue>
    </source>
</reference>
<evidence type="ECO:0000256" key="2">
    <source>
        <dbReference type="SAM" id="MobiDB-lite"/>
    </source>
</evidence>
<evidence type="ECO:0000256" key="1">
    <source>
        <dbReference type="SAM" id="Coils"/>
    </source>
</evidence>
<feature type="region of interest" description="Disordered" evidence="2">
    <location>
        <begin position="1"/>
        <end position="26"/>
    </location>
</feature>
<evidence type="ECO:0000313" key="4">
    <source>
        <dbReference type="Proteomes" id="UP000018144"/>
    </source>
</evidence>
<dbReference type="OMA" id="EAPCDEN"/>
<dbReference type="EMBL" id="HF935414">
    <property type="protein sequence ID" value="CCX08412.1"/>
    <property type="molecule type" value="Genomic_DNA"/>
</dbReference>
<feature type="coiled-coil region" evidence="1">
    <location>
        <begin position="184"/>
        <end position="250"/>
    </location>
</feature>
<sequence>MLRKLSRSNKSTEIKLKTENKRVSHENDQLKDALQLATTELTQLKQKHDETIKTISAQSANYKNLKNECDRLSDRNAQLLDENSWMKDEMEQLKLGKAKLSHEVNQLRTMNDELSEKNNLLGEWKLYSDNEIKQLQRSEELYKDEIQRLKNEGTKLKGDMMPLKEKYKLLNIGYDELSEDRKRLGDLRVLLQSENDRLTKAKEQAKLEMVQMKEEIIKLKDQHEDSADEISELKNKINDYRDRNVKLKEIMQTKNAAIKPPLVMKDRATAPPSPGKEEFLEEMNDRLMKQIGSLKIEVVALREENTKLKLEVEKADKVAQEQNNINAAKILKNYEDMENRLRTMEKLAEDFDKVTTKLLEKEKQLREQKAFYEGMAERLTPLEAANEDLTAIKTQLTETQGKYEEPMAGMDGYEFAFDKKRLEQIIAVILPQTVNAQGFFCRKVPLPTIPDNLIQISQGYNTTSVPYNVASFAPGHFIYVERERIDKIQKLESLMKIAWGDSLSRARIQFRGLPKGRSDWESFSADIRRVYVVQNLARVNDPDAPDFFMMQCI</sequence>
<dbReference type="Proteomes" id="UP000018144">
    <property type="component" value="Unassembled WGS sequence"/>
</dbReference>
<gene>
    <name evidence="3" type="ORF">PCON_08005</name>
</gene>
<dbReference type="AlphaFoldDB" id="U4L0B7"/>
<protein>
    <submittedName>
        <fullName evidence="3">Uncharacterized protein</fullName>
    </submittedName>
</protein>
<keyword evidence="1" id="KW-0175">Coiled coil</keyword>
<name>U4L0B7_PYROM</name>
<dbReference type="STRING" id="1076935.U4L0B7"/>
<keyword evidence="4" id="KW-1185">Reference proteome</keyword>
<proteinExistence type="predicted"/>
<organism evidence="3 4">
    <name type="scientific">Pyronema omphalodes (strain CBS 100304)</name>
    <name type="common">Pyronema confluens</name>
    <dbReference type="NCBI Taxonomy" id="1076935"/>
    <lineage>
        <taxon>Eukaryota</taxon>
        <taxon>Fungi</taxon>
        <taxon>Dikarya</taxon>
        <taxon>Ascomycota</taxon>
        <taxon>Pezizomycotina</taxon>
        <taxon>Pezizomycetes</taxon>
        <taxon>Pezizales</taxon>
        <taxon>Pyronemataceae</taxon>
        <taxon>Pyronema</taxon>
    </lineage>
</organism>